<name>A0ABQ4Q6F9_9BURK</name>
<feature type="compositionally biased region" description="Low complexity" evidence="2">
    <location>
        <begin position="197"/>
        <end position="216"/>
    </location>
</feature>
<dbReference type="InterPro" id="IPR047137">
    <property type="entry name" value="ORF3"/>
</dbReference>
<reference evidence="4 5" key="1">
    <citation type="journal article" date="2022" name="Int. J. Syst. Evol. Microbiol.">
        <title>Noviherbaspirillum aridicola sp. nov., isolated from an arid soil in Pakistan.</title>
        <authorList>
            <person name="Khan I.U."/>
            <person name="Saqib M."/>
            <person name="Amin A."/>
            <person name="Hussain F."/>
            <person name="Li L."/>
            <person name="Liu Y.H."/>
            <person name="Fang B.Z."/>
            <person name="Ahmed I."/>
            <person name="Li W.J."/>
        </authorList>
    </citation>
    <scope>NUCLEOTIDE SEQUENCE [LARGE SCALE GENOMIC DNA]</scope>
    <source>
        <strain evidence="4 5">NCCP-691</strain>
    </source>
</reference>
<feature type="compositionally biased region" description="Gly residues" evidence="2">
    <location>
        <begin position="323"/>
        <end position="344"/>
    </location>
</feature>
<feature type="region of interest" description="Disordered" evidence="2">
    <location>
        <begin position="188"/>
        <end position="227"/>
    </location>
</feature>
<dbReference type="CDD" id="cd07817">
    <property type="entry name" value="SRPBCC_8"/>
    <property type="match status" value="1"/>
</dbReference>
<accession>A0ABQ4Q6F9</accession>
<dbReference type="Proteomes" id="UP000887222">
    <property type="component" value="Unassembled WGS sequence"/>
</dbReference>
<feature type="domain" description="Coenzyme Q-binding protein COQ10 START" evidence="3">
    <location>
        <begin position="10"/>
        <end position="128"/>
    </location>
</feature>
<dbReference type="Gene3D" id="3.30.530.20">
    <property type="match status" value="1"/>
</dbReference>
<organism evidence="4 5">
    <name type="scientific">Noviherbaspirillum aridicola</name>
    <dbReference type="NCBI Taxonomy" id="2849687"/>
    <lineage>
        <taxon>Bacteria</taxon>
        <taxon>Pseudomonadati</taxon>
        <taxon>Pseudomonadota</taxon>
        <taxon>Betaproteobacteria</taxon>
        <taxon>Burkholderiales</taxon>
        <taxon>Oxalobacteraceae</taxon>
        <taxon>Noviherbaspirillum</taxon>
    </lineage>
</organism>
<feature type="region of interest" description="Disordered" evidence="2">
    <location>
        <begin position="239"/>
        <end position="344"/>
    </location>
</feature>
<dbReference type="EMBL" id="BPMK01000012">
    <property type="protein sequence ID" value="GIZ52797.1"/>
    <property type="molecule type" value="Genomic_DNA"/>
</dbReference>
<evidence type="ECO:0000256" key="2">
    <source>
        <dbReference type="SAM" id="MobiDB-lite"/>
    </source>
</evidence>
<feature type="compositionally biased region" description="Gly residues" evidence="2">
    <location>
        <begin position="254"/>
        <end position="264"/>
    </location>
</feature>
<comment type="caution">
    <text evidence="4">The sequence shown here is derived from an EMBL/GenBank/DDBJ whole genome shotgun (WGS) entry which is preliminary data.</text>
</comment>
<gene>
    <name evidence="4" type="ORF">NCCP691_28110</name>
</gene>
<feature type="compositionally biased region" description="Low complexity" evidence="2">
    <location>
        <begin position="301"/>
        <end position="322"/>
    </location>
</feature>
<evidence type="ECO:0000313" key="4">
    <source>
        <dbReference type="EMBL" id="GIZ52797.1"/>
    </source>
</evidence>
<proteinExistence type="inferred from homology"/>
<keyword evidence="5" id="KW-1185">Reference proteome</keyword>
<sequence length="344" mass="34763">MSTIRHSIEVRVPAHQAWQQLARFELYPQFMEDVEAVQKLDDTHLHWTTRMANRSVEWDAEITEQEPGRCLAWHNTSGPTNNGRVDLEPLGNDQSKVTITLHAEPEQVPGNMSGYTEQEMAQRLGQDMARLKDIIEGGRQSSPPGAAQAAPIPMRHLGEMPQDTTAEVHGSVPTSDAIGRPAAAMNAVAEPPPQPELPQRAQAAPAAQGGTAPQAASMPRQDAGGDVRDRQLTAGNAAVAGAAGGTDAAAGARMTGGKGGGGTGPRHADAQDLTGAAGGSLEGDRVSPAAGADAAGGTGLGSAVSAGDTRTGTGTSSGSGTALTGGGASGGRDAGIGGGGSTEP</sequence>
<dbReference type="InterPro" id="IPR005031">
    <property type="entry name" value="COQ10_START"/>
</dbReference>
<protein>
    <recommendedName>
        <fullName evidence="3">Coenzyme Q-binding protein COQ10 START domain-containing protein</fullName>
    </recommendedName>
</protein>
<dbReference type="RefSeq" id="WP_220809217.1">
    <property type="nucleotide sequence ID" value="NZ_BPMK01000012.1"/>
</dbReference>
<evidence type="ECO:0000259" key="3">
    <source>
        <dbReference type="Pfam" id="PF03364"/>
    </source>
</evidence>
<evidence type="ECO:0000313" key="5">
    <source>
        <dbReference type="Proteomes" id="UP000887222"/>
    </source>
</evidence>
<dbReference type="SUPFAM" id="SSF55961">
    <property type="entry name" value="Bet v1-like"/>
    <property type="match status" value="1"/>
</dbReference>
<evidence type="ECO:0000256" key="1">
    <source>
        <dbReference type="ARBA" id="ARBA00008918"/>
    </source>
</evidence>
<dbReference type="Pfam" id="PF03364">
    <property type="entry name" value="Polyketide_cyc"/>
    <property type="match status" value="1"/>
</dbReference>
<feature type="compositionally biased region" description="Low complexity" evidence="2">
    <location>
        <begin position="239"/>
        <end position="253"/>
    </location>
</feature>
<dbReference type="PANTHER" id="PTHR33824">
    <property type="entry name" value="POLYKETIDE CYCLASE/DEHYDRASE AND LIPID TRANSPORT SUPERFAMILY PROTEIN"/>
    <property type="match status" value="1"/>
</dbReference>
<dbReference type="InterPro" id="IPR023393">
    <property type="entry name" value="START-like_dom_sf"/>
</dbReference>
<dbReference type="PANTHER" id="PTHR33824:SF7">
    <property type="entry name" value="POLYKETIDE CYCLASE_DEHYDRASE AND LIPID TRANSPORT SUPERFAMILY PROTEIN"/>
    <property type="match status" value="1"/>
</dbReference>
<comment type="similarity">
    <text evidence="1">Belongs to the ribosome association toxin RatA family.</text>
</comment>